<reference evidence="2" key="1">
    <citation type="submission" date="2011-07" db="EMBL/GenBank/DDBJ databases">
        <title>The complete genome of Cyclobacterium marinum DSM 745.</title>
        <authorList>
            <person name="Lucas S."/>
            <person name="Han J."/>
            <person name="Lapidus A."/>
            <person name="Bruce D."/>
            <person name="Goodwin L."/>
            <person name="Pitluck S."/>
            <person name="Peters L."/>
            <person name="Kyrpides N."/>
            <person name="Mavromatis K."/>
            <person name="Ivanova N."/>
            <person name="Ovchinnikova G."/>
            <person name="Chertkov O."/>
            <person name="Detter J.C."/>
            <person name="Tapia R."/>
            <person name="Han C."/>
            <person name="Land M."/>
            <person name="Hauser L."/>
            <person name="Markowitz V."/>
            <person name="Cheng J.-F."/>
            <person name="Hugenholtz P."/>
            <person name="Woyke T."/>
            <person name="Wu D."/>
            <person name="Tindall B."/>
            <person name="Schuetze A."/>
            <person name="Brambilla E."/>
            <person name="Klenk H.-P."/>
            <person name="Eisen J.A."/>
        </authorList>
    </citation>
    <scope>NUCLEOTIDE SEQUENCE [LARGE SCALE GENOMIC DNA]</scope>
    <source>
        <strain evidence="2">ATCC 25205 / DSM 745 / LMG 13164 / NCIMB 1802</strain>
    </source>
</reference>
<dbReference type="OrthoDB" id="978436at2"/>
<protein>
    <recommendedName>
        <fullName evidence="3">DUF4625 domain-containing protein</fullName>
    </recommendedName>
</protein>
<dbReference type="HOGENOM" id="CLU_929839_0_0_10"/>
<evidence type="ECO:0008006" key="3">
    <source>
        <dbReference type="Google" id="ProtNLM"/>
    </source>
</evidence>
<dbReference type="Proteomes" id="UP000001635">
    <property type="component" value="Chromosome"/>
</dbReference>
<evidence type="ECO:0000313" key="1">
    <source>
        <dbReference type="EMBL" id="AEL25252.1"/>
    </source>
</evidence>
<dbReference type="STRING" id="880070.Cycma_1485"/>
<sequence>MSTKQKTKQLFNFIPVLLLIFSSCIDEDNTPKTLPAVSDIEVGLHNNEIGVIDDDFHFNAEVLAGDLLEAVQVDIIQRSEENYEKEWSFQIIFTDRIEGLKNASLHRHFSIPAEAPRGKYDFIITVIDQNGTSLEEVREINIIDAADYPEVSPYVSVFGIDKIDAEGKSGFNNFYNNGNFQNPNAAFFSKDESIWSTFQIGNTKGDGIMYGLLIKTSHNHKPENIEEIDFNKVIVTEYLEHNGEEEVFVLKNNRDTGHWNYGPVLKIGAEKDNNLPDPYSITESKDWENGSYYYGVVYTNLSYNRSTFKYITFEIKGF</sequence>
<dbReference type="Pfam" id="PF15418">
    <property type="entry name" value="DUF4625"/>
    <property type="match status" value="1"/>
</dbReference>
<name>G0J3P6_CYCMS</name>
<dbReference type="RefSeq" id="WP_014019547.1">
    <property type="nucleotide sequence ID" value="NC_015914.1"/>
</dbReference>
<dbReference type="EMBL" id="CP002955">
    <property type="protein sequence ID" value="AEL25252.1"/>
    <property type="molecule type" value="Genomic_DNA"/>
</dbReference>
<dbReference type="KEGG" id="cmr:Cycma_1485"/>
<dbReference type="eggNOG" id="ENOG502ZBC8">
    <property type="taxonomic scope" value="Bacteria"/>
</dbReference>
<gene>
    <name evidence="1" type="ordered locus">Cycma_1485</name>
</gene>
<dbReference type="PROSITE" id="PS51257">
    <property type="entry name" value="PROKAR_LIPOPROTEIN"/>
    <property type="match status" value="1"/>
</dbReference>
<dbReference type="AlphaFoldDB" id="G0J3P6"/>
<evidence type="ECO:0000313" key="2">
    <source>
        <dbReference type="Proteomes" id="UP000001635"/>
    </source>
</evidence>
<organism evidence="1 2">
    <name type="scientific">Cyclobacterium marinum (strain ATCC 25205 / DSM 745 / LMG 13164 / NCIMB 1802)</name>
    <name type="common">Flectobacillus marinus</name>
    <dbReference type="NCBI Taxonomy" id="880070"/>
    <lineage>
        <taxon>Bacteria</taxon>
        <taxon>Pseudomonadati</taxon>
        <taxon>Bacteroidota</taxon>
        <taxon>Cytophagia</taxon>
        <taxon>Cytophagales</taxon>
        <taxon>Cyclobacteriaceae</taxon>
        <taxon>Cyclobacterium</taxon>
    </lineage>
</organism>
<accession>G0J3P6</accession>
<proteinExistence type="predicted"/>
<dbReference type="InterPro" id="IPR027829">
    <property type="entry name" value="DUF4625"/>
</dbReference>
<keyword evidence="2" id="KW-1185">Reference proteome</keyword>